<name>A0AAU9V7W2_EUPED</name>
<keyword evidence="3" id="KW-1185">Reference proteome</keyword>
<dbReference type="AlphaFoldDB" id="A0AAU9V7W2"/>
<evidence type="ECO:0000256" key="1">
    <source>
        <dbReference type="SAM" id="MobiDB-lite"/>
    </source>
</evidence>
<sequence length="87" mass="9291">MVLNIKFRRGRQSSRAIRARAGRAGAGTRRQHIDSAAPSVGVRRAPRCAESPASGRRPSRGPLPLPRPSFTESLVVAASPANSTDLF</sequence>
<feature type="compositionally biased region" description="Basic residues" evidence="1">
    <location>
        <begin position="1"/>
        <end position="21"/>
    </location>
</feature>
<proteinExistence type="predicted"/>
<feature type="region of interest" description="Disordered" evidence="1">
    <location>
        <begin position="1"/>
        <end position="87"/>
    </location>
</feature>
<feature type="compositionally biased region" description="Low complexity" evidence="1">
    <location>
        <begin position="51"/>
        <end position="60"/>
    </location>
</feature>
<dbReference type="Proteomes" id="UP001153954">
    <property type="component" value="Unassembled WGS sequence"/>
</dbReference>
<comment type="caution">
    <text evidence="2">The sequence shown here is derived from an EMBL/GenBank/DDBJ whole genome shotgun (WGS) entry which is preliminary data.</text>
</comment>
<accession>A0AAU9V7W2</accession>
<organism evidence="2 3">
    <name type="scientific">Euphydryas editha</name>
    <name type="common">Edith's checkerspot</name>
    <dbReference type="NCBI Taxonomy" id="104508"/>
    <lineage>
        <taxon>Eukaryota</taxon>
        <taxon>Metazoa</taxon>
        <taxon>Ecdysozoa</taxon>
        <taxon>Arthropoda</taxon>
        <taxon>Hexapoda</taxon>
        <taxon>Insecta</taxon>
        <taxon>Pterygota</taxon>
        <taxon>Neoptera</taxon>
        <taxon>Endopterygota</taxon>
        <taxon>Lepidoptera</taxon>
        <taxon>Glossata</taxon>
        <taxon>Ditrysia</taxon>
        <taxon>Papilionoidea</taxon>
        <taxon>Nymphalidae</taxon>
        <taxon>Nymphalinae</taxon>
        <taxon>Euphydryas</taxon>
    </lineage>
</organism>
<protein>
    <submittedName>
        <fullName evidence="2">Uncharacterized protein</fullName>
    </submittedName>
</protein>
<dbReference type="EMBL" id="CAKOGL010000030">
    <property type="protein sequence ID" value="CAH2107323.1"/>
    <property type="molecule type" value="Genomic_DNA"/>
</dbReference>
<evidence type="ECO:0000313" key="2">
    <source>
        <dbReference type="EMBL" id="CAH2107323.1"/>
    </source>
</evidence>
<evidence type="ECO:0000313" key="3">
    <source>
        <dbReference type="Proteomes" id="UP001153954"/>
    </source>
</evidence>
<reference evidence="2" key="1">
    <citation type="submission" date="2022-03" db="EMBL/GenBank/DDBJ databases">
        <authorList>
            <person name="Tunstrom K."/>
        </authorList>
    </citation>
    <scope>NUCLEOTIDE SEQUENCE</scope>
</reference>
<gene>
    <name evidence="2" type="ORF">EEDITHA_LOCUS21369</name>
</gene>